<dbReference type="InterPro" id="IPR000701">
    <property type="entry name" value="SuccDH_FuR_B_TM-su"/>
</dbReference>
<dbReference type="InterPro" id="IPR014314">
    <property type="entry name" value="Succ_DH_cytb556"/>
</dbReference>
<dbReference type="PANTHER" id="PTHR41910">
    <property type="entry name" value="SUCCINATE DEHYDROGENASE 2 MEMBRANE SUBUNIT SDHC"/>
    <property type="match status" value="1"/>
</dbReference>
<keyword evidence="6 11" id="KW-0479">Metal-binding</keyword>
<evidence type="ECO:0000256" key="1">
    <source>
        <dbReference type="ARBA" id="ARBA00004370"/>
    </source>
</evidence>
<reference evidence="13" key="1">
    <citation type="submission" date="2020-07" db="EMBL/GenBank/DDBJ databases">
        <title>Huge and variable diversity of episymbiotic CPR bacteria and DPANN archaea in groundwater ecosystems.</title>
        <authorList>
            <person name="He C.Y."/>
            <person name="Keren R."/>
            <person name="Whittaker M."/>
            <person name="Farag I.F."/>
            <person name="Doudna J."/>
            <person name="Cate J.H.D."/>
            <person name="Banfield J.F."/>
        </authorList>
    </citation>
    <scope>NUCLEOTIDE SEQUENCE</scope>
    <source>
        <strain evidence="13">NC_groundwater_1482_Ag_S-0.65um_47_24</strain>
    </source>
</reference>
<name>A0A933GKG2_UNCTE</name>
<keyword evidence="5 12" id="KW-0812">Transmembrane</keyword>
<comment type="cofactor">
    <cofactor evidence="11">
        <name>heme</name>
        <dbReference type="ChEBI" id="CHEBI:30413"/>
    </cofactor>
    <text evidence="11">The heme is bound between the two transmembrane subunits.</text>
</comment>
<dbReference type="Pfam" id="PF01127">
    <property type="entry name" value="Sdh_cyt"/>
    <property type="match status" value="1"/>
</dbReference>
<evidence type="ECO:0000256" key="12">
    <source>
        <dbReference type="SAM" id="Phobius"/>
    </source>
</evidence>
<evidence type="ECO:0000256" key="4">
    <source>
        <dbReference type="ARBA" id="ARBA00022617"/>
    </source>
</evidence>
<accession>A0A933GKG2</accession>
<keyword evidence="9 12" id="KW-0472">Membrane</keyword>
<proteinExistence type="inferred from homology"/>
<dbReference type="NCBIfam" id="TIGR02970">
    <property type="entry name" value="succ_dehyd_cytB"/>
    <property type="match status" value="1"/>
</dbReference>
<dbReference type="CDD" id="cd03501">
    <property type="entry name" value="SQR_TypeA_SdhC_like"/>
    <property type="match status" value="1"/>
</dbReference>
<dbReference type="Gene3D" id="1.20.1300.10">
    <property type="entry name" value="Fumarate reductase/succinate dehydrogenase, transmembrane subunit"/>
    <property type="match status" value="1"/>
</dbReference>
<evidence type="ECO:0000256" key="7">
    <source>
        <dbReference type="ARBA" id="ARBA00022989"/>
    </source>
</evidence>
<evidence type="ECO:0000256" key="3">
    <source>
        <dbReference type="ARBA" id="ARBA00020076"/>
    </source>
</evidence>
<dbReference type="InterPro" id="IPR034804">
    <property type="entry name" value="SQR/QFR_C/D"/>
</dbReference>
<dbReference type="GO" id="GO:0006099">
    <property type="term" value="P:tricarboxylic acid cycle"/>
    <property type="evidence" value="ECO:0007669"/>
    <property type="project" value="InterPro"/>
</dbReference>
<evidence type="ECO:0000256" key="9">
    <source>
        <dbReference type="ARBA" id="ARBA00023136"/>
    </source>
</evidence>
<dbReference type="SUPFAM" id="SSF81343">
    <property type="entry name" value="Fumarate reductase respiratory complex transmembrane subunits"/>
    <property type="match status" value="1"/>
</dbReference>
<dbReference type="EMBL" id="JACQWF010000015">
    <property type="protein sequence ID" value="MBI4594805.1"/>
    <property type="molecule type" value="Genomic_DNA"/>
</dbReference>
<feature type="transmembrane region" description="Helical" evidence="12">
    <location>
        <begin position="72"/>
        <end position="91"/>
    </location>
</feature>
<gene>
    <name evidence="13" type="primary">sdhC</name>
    <name evidence="13" type="ORF">HY730_00320</name>
</gene>
<comment type="similarity">
    <text evidence="2">Belongs to the cytochrome b560 family.</text>
</comment>
<comment type="caution">
    <text evidence="13">The sequence shown here is derived from an EMBL/GenBank/DDBJ whole genome shotgun (WGS) entry which is preliminary data.</text>
</comment>
<evidence type="ECO:0000256" key="6">
    <source>
        <dbReference type="ARBA" id="ARBA00022723"/>
    </source>
</evidence>
<protein>
    <recommendedName>
        <fullName evidence="3">Succinate dehydrogenase cytochrome b556 subunit</fullName>
    </recommendedName>
</protein>
<dbReference type="PANTHER" id="PTHR41910:SF1">
    <property type="entry name" value="SUCCINATE DEHYDROGENASE HYDROPHOBIC MEMBRANE ANCHOR SUBUNIT"/>
    <property type="match status" value="1"/>
</dbReference>
<comment type="subunit">
    <text evidence="10">Part of an enzyme complex containing four subunits: a flavoprotein, an iron-sulfur protein, plus two membrane-anchoring proteins, SdhC and SdhD. The complex can form homotrimers.</text>
</comment>
<organism evidence="13 14">
    <name type="scientific">Tectimicrobiota bacterium</name>
    <dbReference type="NCBI Taxonomy" id="2528274"/>
    <lineage>
        <taxon>Bacteria</taxon>
        <taxon>Pseudomonadati</taxon>
        <taxon>Nitrospinota/Tectimicrobiota group</taxon>
        <taxon>Candidatus Tectimicrobiota</taxon>
    </lineage>
</organism>
<feature type="transmembrane region" description="Helical" evidence="12">
    <location>
        <begin position="103"/>
        <end position="123"/>
    </location>
</feature>
<dbReference type="GO" id="GO:0016020">
    <property type="term" value="C:membrane"/>
    <property type="evidence" value="ECO:0007669"/>
    <property type="project" value="UniProtKB-SubCell"/>
</dbReference>
<evidence type="ECO:0000313" key="14">
    <source>
        <dbReference type="Proteomes" id="UP000772181"/>
    </source>
</evidence>
<dbReference type="InterPro" id="IPR039023">
    <property type="entry name" value="SdhC_prok"/>
</dbReference>
<dbReference type="GO" id="GO:0046872">
    <property type="term" value="F:metal ion binding"/>
    <property type="evidence" value="ECO:0007669"/>
    <property type="project" value="UniProtKB-KW"/>
</dbReference>
<evidence type="ECO:0000313" key="13">
    <source>
        <dbReference type="EMBL" id="MBI4594805.1"/>
    </source>
</evidence>
<sequence length="126" mass="14154">MAITTQSGLLTYTGYRYRTGMWAFVLHRLTGFILALYLIVHVWVVRTVASGPEGFNSVMKLLDNPVNKFLEVGLYGLVLFHSLNGIRILIVDLGRGSAIQKKLFWILMAIGLVFFILGAIPMLPHF</sequence>
<dbReference type="PIRSF" id="PIRSF000178">
    <property type="entry name" value="SDH_cyt_b560"/>
    <property type="match status" value="1"/>
</dbReference>
<dbReference type="AlphaFoldDB" id="A0A933GKG2"/>
<feature type="transmembrane region" description="Helical" evidence="12">
    <location>
        <begin position="21"/>
        <end position="44"/>
    </location>
</feature>
<keyword evidence="8 11" id="KW-0408">Iron</keyword>
<keyword evidence="4 11" id="KW-0349">Heme</keyword>
<evidence type="ECO:0000256" key="10">
    <source>
        <dbReference type="ARBA" id="ARBA00025912"/>
    </source>
</evidence>
<evidence type="ECO:0000256" key="5">
    <source>
        <dbReference type="ARBA" id="ARBA00022692"/>
    </source>
</evidence>
<evidence type="ECO:0000256" key="2">
    <source>
        <dbReference type="ARBA" id="ARBA00007244"/>
    </source>
</evidence>
<evidence type="ECO:0000256" key="11">
    <source>
        <dbReference type="PIRSR" id="PIRSR000178-1"/>
    </source>
</evidence>
<keyword evidence="7 12" id="KW-1133">Transmembrane helix</keyword>
<evidence type="ECO:0000256" key="8">
    <source>
        <dbReference type="ARBA" id="ARBA00023004"/>
    </source>
</evidence>
<feature type="binding site" description="axial binding residue" evidence="11">
    <location>
        <position position="81"/>
    </location>
    <ligand>
        <name>heme</name>
        <dbReference type="ChEBI" id="CHEBI:30413"/>
        <note>ligand shared with second transmembrane subunit</note>
    </ligand>
    <ligandPart>
        <name>Fe</name>
        <dbReference type="ChEBI" id="CHEBI:18248"/>
    </ligandPart>
</feature>
<comment type="subcellular location">
    <subcellularLocation>
        <location evidence="1">Membrane</location>
    </subcellularLocation>
</comment>
<dbReference type="Proteomes" id="UP000772181">
    <property type="component" value="Unassembled WGS sequence"/>
</dbReference>
<dbReference type="GO" id="GO:0009055">
    <property type="term" value="F:electron transfer activity"/>
    <property type="evidence" value="ECO:0007669"/>
    <property type="project" value="InterPro"/>
</dbReference>